<dbReference type="GO" id="GO:1904262">
    <property type="term" value="P:negative regulation of TORC1 signaling"/>
    <property type="evidence" value="ECO:0007669"/>
    <property type="project" value="TreeGrafter"/>
</dbReference>
<dbReference type="AlphaFoldDB" id="A0A6F9D7B9"/>
<dbReference type="InterPro" id="IPR018544">
    <property type="entry name" value="KICS_2"/>
</dbReference>
<dbReference type="EMBL" id="LR783435">
    <property type="protein sequence ID" value="CAB3226518.1"/>
    <property type="molecule type" value="mRNA"/>
</dbReference>
<dbReference type="GO" id="GO:0034198">
    <property type="term" value="P:cellular response to amino acid starvation"/>
    <property type="evidence" value="ECO:0007669"/>
    <property type="project" value="TreeGrafter"/>
</dbReference>
<dbReference type="Pfam" id="PF09404">
    <property type="entry name" value="C12orf66_like"/>
    <property type="match status" value="1"/>
</dbReference>
<dbReference type="InterPro" id="IPR038060">
    <property type="entry name" value="C12orf66-like_central_sf"/>
</dbReference>
<dbReference type="GO" id="GO:0042149">
    <property type="term" value="P:cellular response to glucose starvation"/>
    <property type="evidence" value="ECO:0007669"/>
    <property type="project" value="TreeGrafter"/>
</dbReference>
<accession>A0A6F9D7B9</accession>
<dbReference type="Gene3D" id="1.10.3450.30">
    <property type="match status" value="1"/>
</dbReference>
<proteinExistence type="evidence at transcript level"/>
<protein>
    <submittedName>
        <fullName evidence="1">UPF0536 protein C12orf66 homolog</fullName>
    </submittedName>
</protein>
<sequence>MGDTNVEMLSEENYIKTFLHHLGTFSWDKAKEFVEKKQKLIPVPLQVALSTLAQNEKIYYSMEFLEQRSWFGRKDPLKNGYSTLQSTFLNIEKQEIGTDAQESSILSTICLQLSDFCAARRECINMYMQIPKTSMLTSLDSLTDELQVLVDSYTGKFDCPALNDLQEMLVDEMTAILSLYQASQSISNWLFVDSVHHLQEVYEILEKWKPILGKHQNSSFRSGFFGFGERSSASTSTLYSWMDKFFKALVSKFTFYFYENLSQSAAKHDDLKSELKTGLSKISYDFVSKSLHFAKKNDVQNIFLLLDTHKSQTVPEHGYTFPEPNLNPVVTSPAEDFTCVLTLPETSATSFSFAKAGIYEKAEELEQEKIVTLQNGDKKGTCFCAQIDRRMFLVILFNQAKSEKDHTFATFFNDILNHLRLKKVALLIKPGSK</sequence>
<reference evidence="1" key="1">
    <citation type="submission" date="2020-04" db="EMBL/GenBank/DDBJ databases">
        <authorList>
            <person name="Neveu A P."/>
        </authorList>
    </citation>
    <scope>NUCLEOTIDE SEQUENCE</scope>
    <source>
        <tissue evidence="1">Whole embryo</tissue>
    </source>
</reference>
<dbReference type="PANTHER" id="PTHR31581:SF1">
    <property type="entry name" value="KICSTOR SUBUNIT 2"/>
    <property type="match status" value="1"/>
</dbReference>
<dbReference type="GO" id="GO:0061462">
    <property type="term" value="P:protein localization to lysosome"/>
    <property type="evidence" value="ECO:0007669"/>
    <property type="project" value="TreeGrafter"/>
</dbReference>
<dbReference type="SUPFAM" id="SSF160651">
    <property type="entry name" value="FLJ32549 C-terminal domain-like"/>
    <property type="match status" value="1"/>
</dbReference>
<dbReference type="PANTHER" id="PTHR31581">
    <property type="entry name" value="KICSTOR COMPLEX PROTEIN C12ORF66"/>
    <property type="match status" value="1"/>
</dbReference>
<evidence type="ECO:0000313" key="1">
    <source>
        <dbReference type="EMBL" id="CAB3226518.1"/>
    </source>
</evidence>
<gene>
    <name evidence="1" type="primary">C12orf66</name>
</gene>
<dbReference type="SUPFAM" id="SSF158548">
    <property type="entry name" value="FLJ32549 domain-like"/>
    <property type="match status" value="1"/>
</dbReference>
<organism evidence="1">
    <name type="scientific">Phallusia mammillata</name>
    <dbReference type="NCBI Taxonomy" id="59560"/>
    <lineage>
        <taxon>Eukaryota</taxon>
        <taxon>Metazoa</taxon>
        <taxon>Chordata</taxon>
        <taxon>Tunicata</taxon>
        <taxon>Ascidiacea</taxon>
        <taxon>Phlebobranchia</taxon>
        <taxon>Ascidiidae</taxon>
        <taxon>Phallusia</taxon>
    </lineage>
</organism>
<name>A0A6F9D7B9_9ASCI</name>